<keyword evidence="3" id="KW-1133">Transmembrane helix</keyword>
<reference evidence="4" key="1">
    <citation type="submission" date="2023-04" db="EMBL/GenBank/DDBJ databases">
        <title>Genomes of recent Mycoplasma hyosynoviae isolates 2023.</title>
        <authorList>
            <person name="Spergser J."/>
        </authorList>
    </citation>
    <scope>NUCLEOTIDE SEQUENCE</scope>
    <source>
        <strain evidence="4">SN1J23N</strain>
    </source>
</reference>
<evidence type="ECO:0000256" key="1">
    <source>
        <dbReference type="SAM" id="Coils"/>
    </source>
</evidence>
<evidence type="ECO:0000256" key="3">
    <source>
        <dbReference type="SAM" id="Phobius"/>
    </source>
</evidence>
<protein>
    <submittedName>
        <fullName evidence="4">Uncharacterized protein</fullName>
    </submittedName>
</protein>
<keyword evidence="3" id="KW-0812">Transmembrane</keyword>
<feature type="region of interest" description="Disordered" evidence="2">
    <location>
        <begin position="110"/>
        <end position="148"/>
    </location>
</feature>
<dbReference type="Proteomes" id="UP001233782">
    <property type="component" value="Unassembled WGS sequence"/>
</dbReference>
<dbReference type="RefSeq" id="WP_282208499.1">
    <property type="nucleotide sequence ID" value="NZ_JASBCN010000001.1"/>
</dbReference>
<feature type="compositionally biased region" description="Basic and acidic residues" evidence="2">
    <location>
        <begin position="129"/>
        <end position="145"/>
    </location>
</feature>
<feature type="transmembrane region" description="Helical" evidence="3">
    <location>
        <begin position="7"/>
        <end position="30"/>
    </location>
</feature>
<evidence type="ECO:0000256" key="2">
    <source>
        <dbReference type="SAM" id="MobiDB-lite"/>
    </source>
</evidence>
<proteinExistence type="predicted"/>
<feature type="compositionally biased region" description="Low complexity" evidence="2">
    <location>
        <begin position="113"/>
        <end position="128"/>
    </location>
</feature>
<sequence length="914" mass="108264">MNKTTKIILSTAIPVGVASILIPTIVVASLKSKVKKTEQERKSLNDLNLEVEEYLGKITTEVKNTNIEKYTELFDLIGETKNVISNKYLKKEDYRKQLLLLKEKFDSFKETIKPPTNDTNNNSDNTNNENEKDSSQPKTDKEVNPQKENVSAYEQLKIELTKAEEFYNSIKEEKYIEIKNKIKTYLEEIKKILETNSSKEEKYLNEKNNLILKINAFKKEINQIDIKLDKEVKEELEELAGKENLFKSNLENIQNNEKYNSLYKEIQIIDEKYNINKSIAITPFEIKYKGFLLDHINDRYREVKQNIDNDSTKEILQNKITKLMNYLDSNKDSLSIFINVEDVKNVLNKYMNESNMALNANSANKINEELTNIWLVFGFSMNVYKIHQWLTSAKIPKKDNILPFKQTFDYDNKINILKVLEEKVKILKNIEGWDNNKYLKYFYAFFEIKKISLKTNFQYVELKELFEKFKKFYSLQGEIENIYNDLSIDTKSKIELNTKIRNNIREYVIPLHNTSSIDRLISDITSELQKINKNITSDIEIFEQRKNKILEKLKTYDEYDVNNVEKIFSDLKQEYQNKTSSGDNYYVLTKIEDFFFKYENIVKNIDEEIKKYNNLLKKIDAFIVEHSNEKYSFVTQNISKYINEIKTYKFLSIQDVDKINIILNSLLIASNNYVKFIDNLPDDKNILKNKIQSIKNDIQKIFVDSQTVDIYIKDSYNKFLKESEASIKNNDNINILKKYAYIFNEYKDIFIKKLTTTKNNIANSQFENYEASEYFFKLTDEYMIKEDEITKIISNLFNHFKSNAENVIDLHIINSFISQLVSLNKEYNEKIKAYDDIFKRYNTKINKLEEEINKIDKQDNPVFIETVFFIANMLEFSYKYIDNIFEKNIDDIKNMEKDLDLLIKIVSENKTLTQ</sequence>
<organism evidence="4 5">
    <name type="scientific">Metamycoplasma hyosynoviae</name>
    <dbReference type="NCBI Taxonomy" id="29559"/>
    <lineage>
        <taxon>Bacteria</taxon>
        <taxon>Bacillati</taxon>
        <taxon>Mycoplasmatota</taxon>
        <taxon>Mycoplasmoidales</taxon>
        <taxon>Metamycoplasmataceae</taxon>
        <taxon>Metamycoplasma</taxon>
    </lineage>
</organism>
<evidence type="ECO:0000313" key="5">
    <source>
        <dbReference type="Proteomes" id="UP001233782"/>
    </source>
</evidence>
<keyword evidence="3" id="KW-0472">Membrane</keyword>
<keyword evidence="1" id="KW-0175">Coiled coil</keyword>
<dbReference type="EMBL" id="JASBCP010000001">
    <property type="protein sequence ID" value="MDI3047826.1"/>
    <property type="molecule type" value="Genomic_DNA"/>
</dbReference>
<comment type="caution">
    <text evidence="4">The sequence shown here is derived from an EMBL/GenBank/DDBJ whole genome shotgun (WGS) entry which is preliminary data.</text>
</comment>
<dbReference type="AlphaFoldDB" id="A0AAP4EKD1"/>
<name>A0AAP4EKD1_9BACT</name>
<evidence type="ECO:0000313" key="4">
    <source>
        <dbReference type="EMBL" id="MDI3047826.1"/>
    </source>
</evidence>
<feature type="coiled-coil region" evidence="1">
    <location>
        <begin position="831"/>
        <end position="858"/>
    </location>
</feature>
<accession>A0AAP4EKD1</accession>
<gene>
    <name evidence="4" type="ORF">QJ129_00930</name>
</gene>
<feature type="coiled-coil region" evidence="1">
    <location>
        <begin position="153"/>
        <end position="256"/>
    </location>
</feature>